<dbReference type="Gene3D" id="3.40.50.300">
    <property type="entry name" value="P-loop containing nucleotide triphosphate hydrolases"/>
    <property type="match status" value="1"/>
</dbReference>
<dbReference type="InterPro" id="IPR003593">
    <property type="entry name" value="AAA+_ATPase"/>
</dbReference>
<feature type="transmembrane region" description="Helical" evidence="10">
    <location>
        <begin position="467"/>
        <end position="485"/>
    </location>
</feature>
<evidence type="ECO:0000256" key="6">
    <source>
        <dbReference type="ARBA" id="ARBA00022840"/>
    </source>
</evidence>
<sequence length="614" mass="67521">MSQVIPVEGDKQGYENSAYELSEVNGQEAGVRHSGGMTYTWSDINVYANKKSDSKLPNCFNKKGNVEQKHILKNVTGIARPGELLAIMGASGAGKTTLLNVLTCRNTGKLNLSGERLINGTPVDRTMLASISAYIQQSDIFIGTLTPREHLQFQATLRMDQAIPYKKRMERVEEVIRQMGLTGCADTIIGIPGRVKGLSGGQQKRLSIATEVSFISEPTTGLDSFMAQSIVKSLKTLAAQGKTIICTIHQPASEVFALFDRLLLMSEGRTAFIGDCADSLTFFSNEGYACPMNYNPADYFIFTLAIRPGNEEACLKRSGNICNDFVNTQTAHDLNNLVQLNSASDSTRNKLVTTSPYKASWWTQFKACLWRSGKTVLNDPLVLKVQLAQSVFLSVIMGIVFLDQELDQEGIQNINGFIFMMLANLTFSSVFPVANVFWNELPVFMREHYNGTYRTDAYYLAKTTAELPLYIFLPAIFLSIGYWMVGMNPSADRFLIAIAIAILITNVSSSYGYMVSTVSSSLEMALALAPVFIMPFMIFGGSFLNKDSVNQWKGVENITCSNVGGCIDSGEGVLQMLSFKEDNFGIALGSLGGLIFVVRILSYVGLWAKTRTED</sequence>
<dbReference type="InterPro" id="IPR013525">
    <property type="entry name" value="ABC2_TM"/>
</dbReference>
<reference evidence="12 13" key="1">
    <citation type="submission" date="2015-12" db="EMBL/GenBank/DDBJ databases">
        <title>The genome of Folsomia candida.</title>
        <authorList>
            <person name="Faddeeva A."/>
            <person name="Derks M.F."/>
            <person name="Anvar Y."/>
            <person name="Smit S."/>
            <person name="Van Straalen N."/>
            <person name="Roelofs D."/>
        </authorList>
    </citation>
    <scope>NUCLEOTIDE SEQUENCE [LARGE SCALE GENOMIC DNA]</scope>
    <source>
        <strain evidence="12 13">VU population</strain>
        <tissue evidence="12">Whole body</tissue>
    </source>
</reference>
<dbReference type="InterPro" id="IPR003439">
    <property type="entry name" value="ABC_transporter-like_ATP-bd"/>
</dbReference>
<dbReference type="STRING" id="158441.A0A226F3D6"/>
<comment type="similarity">
    <text evidence="2">Belongs to the ABC transporter superfamily. ABCG family. Eye pigment precursor importer (TC 3.A.1.204) subfamily.</text>
</comment>
<dbReference type="OrthoDB" id="66620at2759"/>
<keyword evidence="5" id="KW-0547">Nucleotide-binding</keyword>
<evidence type="ECO:0000256" key="8">
    <source>
        <dbReference type="ARBA" id="ARBA00023136"/>
    </source>
</evidence>
<accession>A0A226F3D6</accession>
<dbReference type="InterPro" id="IPR027417">
    <property type="entry name" value="P-loop_NTPase"/>
</dbReference>
<evidence type="ECO:0000256" key="9">
    <source>
        <dbReference type="ARBA" id="ARBA00039188"/>
    </source>
</evidence>
<feature type="transmembrane region" description="Helical" evidence="10">
    <location>
        <begin position="584"/>
        <end position="608"/>
    </location>
</feature>
<evidence type="ECO:0000256" key="10">
    <source>
        <dbReference type="SAM" id="Phobius"/>
    </source>
</evidence>
<dbReference type="Pfam" id="PF00005">
    <property type="entry name" value="ABC_tran"/>
    <property type="match status" value="1"/>
</dbReference>
<dbReference type="GO" id="GO:0005886">
    <property type="term" value="C:plasma membrane"/>
    <property type="evidence" value="ECO:0007669"/>
    <property type="project" value="TreeGrafter"/>
</dbReference>
<dbReference type="InterPro" id="IPR036186">
    <property type="entry name" value="Serpin_sf"/>
</dbReference>
<evidence type="ECO:0000256" key="2">
    <source>
        <dbReference type="ARBA" id="ARBA00005814"/>
    </source>
</evidence>
<keyword evidence="4 10" id="KW-0812">Transmembrane</keyword>
<keyword evidence="7 10" id="KW-1133">Transmembrane helix</keyword>
<keyword evidence="8 10" id="KW-0472">Membrane</keyword>
<feature type="domain" description="ABC transporter" evidence="11">
    <location>
        <begin position="54"/>
        <end position="292"/>
    </location>
</feature>
<evidence type="ECO:0000313" key="13">
    <source>
        <dbReference type="Proteomes" id="UP000198287"/>
    </source>
</evidence>
<dbReference type="PANTHER" id="PTHR48041">
    <property type="entry name" value="ABC TRANSPORTER G FAMILY MEMBER 28"/>
    <property type="match status" value="1"/>
</dbReference>
<dbReference type="PROSITE" id="PS00211">
    <property type="entry name" value="ABC_TRANSPORTER_1"/>
    <property type="match status" value="1"/>
</dbReference>
<dbReference type="CDD" id="cd03213">
    <property type="entry name" value="ABCG_EPDR"/>
    <property type="match status" value="1"/>
</dbReference>
<evidence type="ECO:0000256" key="4">
    <source>
        <dbReference type="ARBA" id="ARBA00022692"/>
    </source>
</evidence>
<evidence type="ECO:0000256" key="5">
    <source>
        <dbReference type="ARBA" id="ARBA00022741"/>
    </source>
</evidence>
<keyword evidence="13" id="KW-1185">Reference proteome</keyword>
<dbReference type="GO" id="GO:0016887">
    <property type="term" value="F:ATP hydrolysis activity"/>
    <property type="evidence" value="ECO:0007669"/>
    <property type="project" value="InterPro"/>
</dbReference>
<comment type="caution">
    <text evidence="12">The sequence shown here is derived from an EMBL/GenBank/DDBJ whole genome shotgun (WGS) entry which is preliminary data.</text>
</comment>
<dbReference type="GO" id="GO:0030659">
    <property type="term" value="C:cytoplasmic vesicle membrane"/>
    <property type="evidence" value="ECO:0007669"/>
    <property type="project" value="TreeGrafter"/>
</dbReference>
<dbReference type="SUPFAM" id="SSF56574">
    <property type="entry name" value="Serpins"/>
    <property type="match status" value="1"/>
</dbReference>
<dbReference type="Proteomes" id="UP000198287">
    <property type="component" value="Unassembled WGS sequence"/>
</dbReference>
<evidence type="ECO:0000256" key="3">
    <source>
        <dbReference type="ARBA" id="ARBA00022448"/>
    </source>
</evidence>
<feature type="transmembrane region" description="Helical" evidence="10">
    <location>
        <begin position="381"/>
        <end position="402"/>
    </location>
</feature>
<dbReference type="InterPro" id="IPR050352">
    <property type="entry name" value="ABCG_transporters"/>
</dbReference>
<feature type="transmembrane region" description="Helical" evidence="10">
    <location>
        <begin position="525"/>
        <end position="544"/>
    </location>
</feature>
<evidence type="ECO:0000259" key="11">
    <source>
        <dbReference type="PROSITE" id="PS50893"/>
    </source>
</evidence>
<dbReference type="SUPFAM" id="SSF52540">
    <property type="entry name" value="P-loop containing nucleoside triphosphate hydrolases"/>
    <property type="match status" value="1"/>
</dbReference>
<evidence type="ECO:0000256" key="1">
    <source>
        <dbReference type="ARBA" id="ARBA00004141"/>
    </source>
</evidence>
<gene>
    <name evidence="12" type="ORF">Fcan01_01981</name>
</gene>
<feature type="transmembrane region" description="Helical" evidence="10">
    <location>
        <begin position="494"/>
        <end position="513"/>
    </location>
</feature>
<dbReference type="GO" id="GO:0140359">
    <property type="term" value="F:ABC-type transporter activity"/>
    <property type="evidence" value="ECO:0007669"/>
    <property type="project" value="InterPro"/>
</dbReference>
<organism evidence="12 13">
    <name type="scientific">Folsomia candida</name>
    <name type="common">Springtail</name>
    <dbReference type="NCBI Taxonomy" id="158441"/>
    <lineage>
        <taxon>Eukaryota</taxon>
        <taxon>Metazoa</taxon>
        <taxon>Ecdysozoa</taxon>
        <taxon>Arthropoda</taxon>
        <taxon>Hexapoda</taxon>
        <taxon>Collembola</taxon>
        <taxon>Entomobryomorpha</taxon>
        <taxon>Isotomoidea</taxon>
        <taxon>Isotomidae</taxon>
        <taxon>Proisotominae</taxon>
        <taxon>Folsomia</taxon>
    </lineage>
</organism>
<dbReference type="InterPro" id="IPR017871">
    <property type="entry name" value="ABC_transporter-like_CS"/>
</dbReference>
<dbReference type="GO" id="GO:0005524">
    <property type="term" value="F:ATP binding"/>
    <property type="evidence" value="ECO:0007669"/>
    <property type="project" value="UniProtKB-KW"/>
</dbReference>
<dbReference type="AlphaFoldDB" id="A0A226F3D6"/>
<protein>
    <recommendedName>
        <fullName evidence="9">Protein white</fullName>
    </recommendedName>
</protein>
<comment type="subcellular location">
    <subcellularLocation>
        <location evidence="1">Membrane</location>
        <topology evidence="1">Multi-pass membrane protein</topology>
    </subcellularLocation>
</comment>
<keyword evidence="3" id="KW-0813">Transport</keyword>
<feature type="transmembrane region" description="Helical" evidence="10">
    <location>
        <begin position="414"/>
        <end position="438"/>
    </location>
</feature>
<keyword evidence="6" id="KW-0067">ATP-binding</keyword>
<name>A0A226F3D6_FOLCA</name>
<evidence type="ECO:0000256" key="7">
    <source>
        <dbReference type="ARBA" id="ARBA00022989"/>
    </source>
</evidence>
<dbReference type="SMART" id="SM00382">
    <property type="entry name" value="AAA"/>
    <property type="match status" value="1"/>
</dbReference>
<evidence type="ECO:0000313" key="12">
    <source>
        <dbReference type="EMBL" id="OXA64289.1"/>
    </source>
</evidence>
<dbReference type="PANTHER" id="PTHR48041:SF129">
    <property type="entry name" value="PROTEIN WHITE"/>
    <property type="match status" value="1"/>
</dbReference>
<dbReference type="PROSITE" id="PS50893">
    <property type="entry name" value="ABC_TRANSPORTER_2"/>
    <property type="match status" value="1"/>
</dbReference>
<dbReference type="OMA" id="FMLQFPA"/>
<proteinExistence type="inferred from homology"/>
<dbReference type="EMBL" id="LNIX01000001">
    <property type="protein sequence ID" value="OXA64289.1"/>
    <property type="molecule type" value="Genomic_DNA"/>
</dbReference>
<dbReference type="Pfam" id="PF01061">
    <property type="entry name" value="ABC2_membrane"/>
    <property type="match status" value="1"/>
</dbReference>